<feature type="transmembrane region" description="Helical" evidence="1">
    <location>
        <begin position="145"/>
        <end position="167"/>
    </location>
</feature>
<keyword evidence="1" id="KW-0812">Transmembrane</keyword>
<proteinExistence type="predicted"/>
<feature type="transmembrane region" description="Helical" evidence="1">
    <location>
        <begin position="57"/>
        <end position="73"/>
    </location>
</feature>
<evidence type="ECO:0008006" key="4">
    <source>
        <dbReference type="Google" id="ProtNLM"/>
    </source>
</evidence>
<dbReference type="eggNOG" id="COG4708">
    <property type="taxonomic scope" value="Bacteria"/>
</dbReference>
<protein>
    <recommendedName>
        <fullName evidence="4">QueT transporter</fullName>
    </recommendedName>
</protein>
<keyword evidence="1" id="KW-0472">Membrane</keyword>
<name>E4KMS4_9LACT</name>
<evidence type="ECO:0000313" key="2">
    <source>
        <dbReference type="EMBL" id="EFR31628.1"/>
    </source>
</evidence>
<accession>E4KMS4</accession>
<feature type="transmembrane region" description="Helical" evidence="1">
    <location>
        <begin position="117"/>
        <end position="139"/>
    </location>
</feature>
<sequence length="177" mass="19598">MNHQGQSVNSKAHDMTLMAVVSALYVVLTFLLAPLAFGPGFRISEGLNFLALYNKRHIYAITVGVFIVNYFAYGIWDMVIGSLSSLVFLFIGKYLAEKAATWAQKAGFKGDPMLVKYAILAIVFSLSMFTITLMIIMLGSGDAFWPLYISQVVIELGSLALGAIFMYPLSKRIDFTR</sequence>
<dbReference type="STRING" id="908337.HMPREF9257_0137"/>
<dbReference type="RefSeq" id="WP_006417760.1">
    <property type="nucleotide sequence ID" value="NZ_AENN01000006.1"/>
</dbReference>
<gene>
    <name evidence="2" type="ORF">HMPREF9257_0137</name>
</gene>
<feature type="transmembrane region" description="Helical" evidence="1">
    <location>
        <begin position="79"/>
        <end position="96"/>
    </location>
</feature>
<dbReference type="PIRSF" id="PIRSF031501">
    <property type="entry name" value="QueT"/>
    <property type="match status" value="1"/>
</dbReference>
<reference evidence="2 3" key="1">
    <citation type="submission" date="2010-10" db="EMBL/GenBank/DDBJ databases">
        <authorList>
            <person name="Durkin A.S."/>
            <person name="Madupu R."/>
            <person name="Torralba M."/>
            <person name="Gillis M."/>
            <person name="Methe B."/>
            <person name="Sutton G."/>
            <person name="Nelson K.E."/>
        </authorList>
    </citation>
    <scope>NUCLEOTIDE SEQUENCE [LARGE SCALE GENOMIC DNA]</scope>
    <source>
        <strain evidence="2 3">ACS-139-V-Col8</strain>
    </source>
</reference>
<comment type="caution">
    <text evidence="2">The sequence shown here is derived from an EMBL/GenBank/DDBJ whole genome shotgun (WGS) entry which is preliminary data.</text>
</comment>
<dbReference type="PANTHER" id="PTHR40044:SF1">
    <property type="entry name" value="INTEGRAL MEMBRANE PROTEIN"/>
    <property type="match status" value="1"/>
</dbReference>
<dbReference type="OrthoDB" id="1706970at2"/>
<keyword evidence="3" id="KW-1185">Reference proteome</keyword>
<dbReference type="PANTHER" id="PTHR40044">
    <property type="entry name" value="INTEGRAL MEMBRANE PROTEIN-RELATED"/>
    <property type="match status" value="1"/>
</dbReference>
<dbReference type="AlphaFoldDB" id="E4KMS4"/>
<keyword evidence="1" id="KW-1133">Transmembrane helix</keyword>
<feature type="transmembrane region" description="Helical" evidence="1">
    <location>
        <begin position="15"/>
        <end position="37"/>
    </location>
</feature>
<dbReference type="Proteomes" id="UP000005990">
    <property type="component" value="Unassembled WGS sequence"/>
</dbReference>
<dbReference type="Pfam" id="PF06177">
    <property type="entry name" value="QueT"/>
    <property type="match status" value="1"/>
</dbReference>
<organism evidence="2 3">
    <name type="scientific">Eremococcus coleocola ACS-139-V-Col8</name>
    <dbReference type="NCBI Taxonomy" id="908337"/>
    <lineage>
        <taxon>Bacteria</taxon>
        <taxon>Bacillati</taxon>
        <taxon>Bacillota</taxon>
        <taxon>Bacilli</taxon>
        <taxon>Lactobacillales</taxon>
        <taxon>Aerococcaceae</taxon>
        <taxon>Eremococcus</taxon>
    </lineage>
</organism>
<evidence type="ECO:0000313" key="3">
    <source>
        <dbReference type="Proteomes" id="UP000005990"/>
    </source>
</evidence>
<evidence type="ECO:0000256" key="1">
    <source>
        <dbReference type="SAM" id="Phobius"/>
    </source>
</evidence>
<dbReference type="InterPro" id="IPR010387">
    <property type="entry name" value="QueT"/>
</dbReference>
<dbReference type="EMBL" id="AENN01000006">
    <property type="protein sequence ID" value="EFR31628.1"/>
    <property type="molecule type" value="Genomic_DNA"/>
</dbReference>